<evidence type="ECO:0000313" key="2">
    <source>
        <dbReference type="Proteomes" id="UP001139125"/>
    </source>
</evidence>
<dbReference type="PROSITE" id="PS51257">
    <property type="entry name" value="PROKAR_LIPOPROTEIN"/>
    <property type="match status" value="1"/>
</dbReference>
<comment type="caution">
    <text evidence="1">The sequence shown here is derived from an EMBL/GenBank/DDBJ whole genome shotgun (WGS) entry which is preliminary data.</text>
</comment>
<evidence type="ECO:0000313" key="1">
    <source>
        <dbReference type="EMBL" id="MCP9290961.1"/>
    </source>
</evidence>
<organism evidence="1 2">
    <name type="scientific">Gracilimonas sediminicola</name>
    <dbReference type="NCBI Taxonomy" id="2952158"/>
    <lineage>
        <taxon>Bacteria</taxon>
        <taxon>Pseudomonadati</taxon>
        <taxon>Balneolota</taxon>
        <taxon>Balneolia</taxon>
        <taxon>Balneolales</taxon>
        <taxon>Balneolaceae</taxon>
        <taxon>Gracilimonas</taxon>
    </lineage>
</organism>
<dbReference type="InterPro" id="IPR021516">
    <property type="entry name" value="DUF3179"/>
</dbReference>
<proteinExistence type="predicted"/>
<dbReference type="EMBL" id="JANDBC010000001">
    <property type="protein sequence ID" value="MCP9290961.1"/>
    <property type="molecule type" value="Genomic_DNA"/>
</dbReference>
<keyword evidence="2" id="KW-1185">Reference proteome</keyword>
<gene>
    <name evidence="1" type="ORF">NM125_05150</name>
</gene>
<sequence>MKAPVLFTFGNAGKVLLLVLSCAVLSCDQTTVSSDEDSRSGFQTESEWLVAEHEIIDGGPGKDGIPPIEEPKFSVASEVTFIPDNRRVIGLIKDGEPTAYPYQILDWHEVVNDESQVTITFCPLTATGIAWSPKEGPDFGTSGLIYRNNLIAYDRKTGSLWSQMRLRAIHGEHLGATVDPLNVLDTTWETWKSMFPESRVLNTNTGYSRDYKKYAYGSTYEDMDGVILFPTVNRTDTRLDAKDRVHGIFTEDSLDQDSNVRVYEYSAFGEDITTIHDEFEGEKFVIVGSTKLSFVIAYQAELNGEVLEFEPVQGELPVVMMDQSGTKWNVFGEAVSGPNAGGRLFPAKSYSGYWFAFRDMFNLPEIYGFEN</sequence>
<dbReference type="Pfam" id="PF11376">
    <property type="entry name" value="DUF3179"/>
    <property type="match status" value="1"/>
</dbReference>
<dbReference type="AlphaFoldDB" id="A0A9X2L266"/>
<protein>
    <submittedName>
        <fullName evidence="1">DUF3179 domain-containing protein</fullName>
    </submittedName>
</protein>
<dbReference type="Proteomes" id="UP001139125">
    <property type="component" value="Unassembled WGS sequence"/>
</dbReference>
<dbReference type="RefSeq" id="WP_255133495.1">
    <property type="nucleotide sequence ID" value="NZ_JANDBC010000001.1"/>
</dbReference>
<reference evidence="1" key="1">
    <citation type="submission" date="2022-06" db="EMBL/GenBank/DDBJ databases">
        <title>Gracilimonas sp. CAU 1638 isolated from sea sediment.</title>
        <authorList>
            <person name="Kim W."/>
        </authorList>
    </citation>
    <scope>NUCLEOTIDE SEQUENCE</scope>
    <source>
        <strain evidence="1">CAU 1638</strain>
    </source>
</reference>
<accession>A0A9X2L266</accession>
<name>A0A9X2L266_9BACT</name>